<protein>
    <submittedName>
        <fullName evidence="1">Uncharacterized protein</fullName>
    </submittedName>
</protein>
<dbReference type="EMBL" id="JAMZIH010006906">
    <property type="protein sequence ID" value="KAJ1673470.1"/>
    <property type="molecule type" value="Genomic_DNA"/>
</dbReference>
<accession>A0ACC1HBV5</accession>
<dbReference type="Proteomes" id="UP001145114">
    <property type="component" value="Unassembled WGS sequence"/>
</dbReference>
<name>A0ACC1HBV5_9FUNG</name>
<evidence type="ECO:0000313" key="2">
    <source>
        <dbReference type="Proteomes" id="UP001145114"/>
    </source>
</evidence>
<sequence length="383" mass="43227">MPPLPSGDTEAMTGLSRTYKRLPYGEQQPPPPHVRNQGRPLPRARSLYEPYSRHGDSTAMGHLLDSRRSSRTRPPSNAGGIISRGGARDPEQQQQQQQQQWLFCPNDLLSTPTIRQGMGAQTEREFRYKGCNFICACARRLRLPQVVASTACVLFHRFFMRKSFTTYHHYDIAGTCLFLATKIEDKRVKLQTMSRVCAETALKKSSSTITSKNISNWNHTITRYEVVILETCCFDLTICHPYAILEEGCTKWSCNAHITKVAWAYVNDCMRHTLCLLYTPATIATAALYCAGCVHDSNFESRSIPLDDWLRTKRVSWHDVAECMLGIIDFYRYEDSYKSQNPKSVDASSMNASGPDIPRQLASSTYSFSPNSPPAFKSPGIAR</sequence>
<reference evidence="1" key="1">
    <citation type="submission" date="2022-06" db="EMBL/GenBank/DDBJ databases">
        <title>Phylogenomic reconstructions and comparative analyses of Kickxellomycotina fungi.</title>
        <authorList>
            <person name="Reynolds N.K."/>
            <person name="Stajich J.E."/>
            <person name="Barry K."/>
            <person name="Grigoriev I.V."/>
            <person name="Crous P."/>
            <person name="Smith M.E."/>
        </authorList>
    </citation>
    <scope>NUCLEOTIDE SEQUENCE</scope>
    <source>
        <strain evidence="1">RSA 2271</strain>
    </source>
</reference>
<keyword evidence="2" id="KW-1185">Reference proteome</keyword>
<evidence type="ECO:0000313" key="1">
    <source>
        <dbReference type="EMBL" id="KAJ1673470.1"/>
    </source>
</evidence>
<organism evidence="1 2">
    <name type="scientific">Spiromyces aspiralis</name>
    <dbReference type="NCBI Taxonomy" id="68401"/>
    <lineage>
        <taxon>Eukaryota</taxon>
        <taxon>Fungi</taxon>
        <taxon>Fungi incertae sedis</taxon>
        <taxon>Zoopagomycota</taxon>
        <taxon>Kickxellomycotina</taxon>
        <taxon>Kickxellomycetes</taxon>
        <taxon>Kickxellales</taxon>
        <taxon>Kickxellaceae</taxon>
        <taxon>Spiromyces</taxon>
    </lineage>
</organism>
<proteinExistence type="predicted"/>
<comment type="caution">
    <text evidence="1">The sequence shown here is derived from an EMBL/GenBank/DDBJ whole genome shotgun (WGS) entry which is preliminary data.</text>
</comment>
<gene>
    <name evidence="1" type="ORF">EV182_005164</name>
</gene>